<accession>C6TEV9</accession>
<reference evidence="1" key="1">
    <citation type="submission" date="2009-08" db="EMBL/GenBank/DDBJ databases">
        <authorList>
            <person name="Cheung F."/>
            <person name="Xiao Y."/>
            <person name="Chan A."/>
            <person name="Moskal W."/>
            <person name="Town C.D."/>
        </authorList>
    </citation>
    <scope>NUCLEOTIDE SEQUENCE</scope>
</reference>
<evidence type="ECO:0000313" key="1">
    <source>
        <dbReference type="EMBL" id="ACU20361.1"/>
    </source>
</evidence>
<organism evidence="1">
    <name type="scientific">Glycine max</name>
    <name type="common">Soybean</name>
    <name type="synonym">Glycine hispida</name>
    <dbReference type="NCBI Taxonomy" id="3847"/>
    <lineage>
        <taxon>Eukaryota</taxon>
        <taxon>Viridiplantae</taxon>
        <taxon>Streptophyta</taxon>
        <taxon>Embryophyta</taxon>
        <taxon>Tracheophyta</taxon>
        <taxon>Spermatophyta</taxon>
        <taxon>Magnoliopsida</taxon>
        <taxon>eudicotyledons</taxon>
        <taxon>Gunneridae</taxon>
        <taxon>Pentapetalae</taxon>
        <taxon>rosids</taxon>
        <taxon>fabids</taxon>
        <taxon>Fabales</taxon>
        <taxon>Fabaceae</taxon>
        <taxon>Papilionoideae</taxon>
        <taxon>50 kb inversion clade</taxon>
        <taxon>NPAAA clade</taxon>
        <taxon>indigoferoid/millettioid clade</taxon>
        <taxon>Phaseoleae</taxon>
        <taxon>Glycine</taxon>
        <taxon>Glycine subgen. Soja</taxon>
    </lineage>
</organism>
<protein>
    <submittedName>
        <fullName evidence="1">Uncharacterized protein</fullName>
    </submittedName>
</protein>
<feature type="non-terminal residue" evidence="1">
    <location>
        <position position="1"/>
    </location>
</feature>
<dbReference type="AlphaFoldDB" id="C6TEV9"/>
<dbReference type="EMBL" id="BT096136">
    <property type="protein sequence ID" value="ACU20361.1"/>
    <property type="molecule type" value="mRNA"/>
</dbReference>
<name>C6TEV9_SOYBN</name>
<proteinExistence type="evidence at transcript level"/>
<sequence length="107" mass="12195">GISLWFSSLCHPLQQNQPLNLSSSNHSSSFPFPKSQSLNPKCHIILCLIISLFSCAIGPLKIKNLANFDFITYIFDHNSNLLTAILFFFFENQDLLYCSLWLVLIID</sequence>